<evidence type="ECO:0000313" key="8">
    <source>
        <dbReference type="EMBL" id="MBM7126559.1"/>
    </source>
</evidence>
<accession>A0ABS2K6P2</accession>
<keyword evidence="4 6" id="KW-1133">Transmembrane helix</keyword>
<evidence type="ECO:0000256" key="3">
    <source>
        <dbReference type="ARBA" id="ARBA00022692"/>
    </source>
</evidence>
<keyword evidence="9" id="KW-1185">Reference proteome</keyword>
<feature type="transmembrane region" description="Helical" evidence="6">
    <location>
        <begin position="132"/>
        <end position="157"/>
    </location>
</feature>
<comment type="subcellular location">
    <subcellularLocation>
        <location evidence="1">Cell membrane</location>
        <topology evidence="1">Multi-pass membrane protein</topology>
    </subcellularLocation>
</comment>
<keyword evidence="5 6" id="KW-0472">Membrane</keyword>
<dbReference type="Pfam" id="PF05231">
    <property type="entry name" value="MASE1"/>
    <property type="match status" value="1"/>
</dbReference>
<gene>
    <name evidence="8" type="ORF">ISP19_14345</name>
</gene>
<dbReference type="Proteomes" id="UP001430149">
    <property type="component" value="Unassembled WGS sequence"/>
</dbReference>
<evidence type="ECO:0000259" key="7">
    <source>
        <dbReference type="Pfam" id="PF05231"/>
    </source>
</evidence>
<evidence type="ECO:0000256" key="6">
    <source>
        <dbReference type="SAM" id="Phobius"/>
    </source>
</evidence>
<evidence type="ECO:0000313" key="9">
    <source>
        <dbReference type="Proteomes" id="UP001430149"/>
    </source>
</evidence>
<dbReference type="EMBL" id="JADIKE010000037">
    <property type="protein sequence ID" value="MBM7126559.1"/>
    <property type="molecule type" value="Genomic_DNA"/>
</dbReference>
<evidence type="ECO:0000256" key="1">
    <source>
        <dbReference type="ARBA" id="ARBA00004651"/>
    </source>
</evidence>
<feature type="domain" description="MASE1" evidence="7">
    <location>
        <begin position="14"/>
        <end position="273"/>
    </location>
</feature>
<keyword evidence="3 6" id="KW-0812">Transmembrane</keyword>
<evidence type="ECO:0000256" key="5">
    <source>
        <dbReference type="ARBA" id="ARBA00023136"/>
    </source>
</evidence>
<reference evidence="8" key="1">
    <citation type="submission" date="2020-10" db="EMBL/GenBank/DDBJ databases">
        <title>Phylogeny of dyella-like bacteria.</title>
        <authorList>
            <person name="Fu J."/>
        </authorList>
    </citation>
    <scope>NUCLEOTIDE SEQUENCE</scope>
    <source>
        <strain evidence="8">DHOC52</strain>
    </source>
</reference>
<name>A0ABS2K6P2_9GAMM</name>
<evidence type="ECO:0000256" key="2">
    <source>
        <dbReference type="ARBA" id="ARBA00022475"/>
    </source>
</evidence>
<feature type="transmembrane region" description="Helical" evidence="6">
    <location>
        <begin position="92"/>
        <end position="112"/>
    </location>
</feature>
<keyword evidence="2" id="KW-1003">Cell membrane</keyword>
<organism evidence="8 9">
    <name type="scientific">Dyella flava</name>
    <dbReference type="NCBI Taxonomy" id="1920170"/>
    <lineage>
        <taxon>Bacteria</taxon>
        <taxon>Pseudomonadati</taxon>
        <taxon>Pseudomonadota</taxon>
        <taxon>Gammaproteobacteria</taxon>
        <taxon>Lysobacterales</taxon>
        <taxon>Rhodanobacteraceae</taxon>
        <taxon>Dyella</taxon>
    </lineage>
</organism>
<dbReference type="InterPro" id="IPR007895">
    <property type="entry name" value="MASE1"/>
</dbReference>
<feature type="transmembrane region" description="Helical" evidence="6">
    <location>
        <begin position="177"/>
        <end position="195"/>
    </location>
</feature>
<evidence type="ECO:0000256" key="4">
    <source>
        <dbReference type="ARBA" id="ARBA00022989"/>
    </source>
</evidence>
<proteinExistence type="predicted"/>
<protein>
    <submittedName>
        <fullName evidence="8">MASE1 domain-containing protein</fullName>
    </submittedName>
</protein>
<sequence>MAFLAIHSINSYPAHWHLNAGLEIITLLLIPYRYWGALLVGEAIPNAYEAWLCLADFGSTWVALRMIPEMLLCMPVVWLYRSKLNIFPTKHLVNIKALLTCVLIISIVLSAYSCALVSTLHITNGPYRHSPMLAGIYLAGNYAGLLTLVPCALIVRLDFRKGRFHERLKEIWSSSKLLADASGLALPVIAFMAWIAGKSEMTQATVIEMAMLIPAAWLTVRHGWRAAALAGTLIIICNGLLQPDLPTTSNVVEITFALCLAVSGLYALGAKVTAQNLRNERERQGVEAEQQMVRQNLAVTERRMRRAAEKLEFVAGSLHIANNRVLDHMRRIVPNIESHAFYKQAMVAHEQVYQLAESLHPSAWRDRGVPAALNETVARALDEAGIAYSCHIGGRGFTLLESSVMTAIYRTACEAITHVTSHLTCSRVRLEVRAGETNKHRWAVIRVDGLMDHDDVARSVYYSEQRRDLGVKLGAHLASIEEMRSQAQVFGGQVHVRATSKHLRVTALLHSQAAEVRQQKASAPLRLWVN</sequence>
<feature type="transmembrane region" description="Helical" evidence="6">
    <location>
        <begin position="61"/>
        <end position="80"/>
    </location>
</feature>
<comment type="caution">
    <text evidence="8">The sequence shown here is derived from an EMBL/GenBank/DDBJ whole genome shotgun (WGS) entry which is preliminary data.</text>
</comment>